<dbReference type="NCBIfam" id="NF008095">
    <property type="entry name" value="PRK10837.1"/>
    <property type="match status" value="1"/>
</dbReference>
<accession>A0A212KCA5</accession>
<protein>
    <submittedName>
        <fullName evidence="6">Uncharacterized HTH-type transcriptional regulator YeiE</fullName>
    </submittedName>
</protein>
<dbReference type="AlphaFoldDB" id="A0A212KCA5"/>
<gene>
    <name evidence="6" type="primary">yeiE</name>
    <name evidence="6" type="ORF">KL86DPRO_50123</name>
</gene>
<evidence type="ECO:0000259" key="5">
    <source>
        <dbReference type="PROSITE" id="PS50931"/>
    </source>
</evidence>
<dbReference type="InterPro" id="IPR000847">
    <property type="entry name" value="LysR_HTH_N"/>
</dbReference>
<dbReference type="SUPFAM" id="SSF46785">
    <property type="entry name" value="Winged helix' DNA-binding domain"/>
    <property type="match status" value="1"/>
</dbReference>
<dbReference type="InterPro" id="IPR036388">
    <property type="entry name" value="WH-like_DNA-bd_sf"/>
</dbReference>
<proteinExistence type="inferred from homology"/>
<dbReference type="FunFam" id="1.10.10.10:FF:000001">
    <property type="entry name" value="LysR family transcriptional regulator"/>
    <property type="match status" value="1"/>
</dbReference>
<reference evidence="6" key="1">
    <citation type="submission" date="2016-04" db="EMBL/GenBank/DDBJ databases">
        <authorList>
            <person name="Evans L.H."/>
            <person name="Alamgir A."/>
            <person name="Owens N."/>
            <person name="Weber N.D."/>
            <person name="Virtaneva K."/>
            <person name="Barbian K."/>
            <person name="Babar A."/>
            <person name="Rosenke K."/>
        </authorList>
    </citation>
    <scope>NUCLEOTIDE SEQUENCE</scope>
    <source>
        <strain evidence="6">86</strain>
    </source>
</reference>
<dbReference type="EMBL" id="FLUQ01000005">
    <property type="protein sequence ID" value="SBW09287.1"/>
    <property type="molecule type" value="Genomic_DNA"/>
</dbReference>
<organism evidence="6">
    <name type="scientific">uncultured delta proteobacterium</name>
    <dbReference type="NCBI Taxonomy" id="34034"/>
    <lineage>
        <taxon>Bacteria</taxon>
        <taxon>Deltaproteobacteria</taxon>
        <taxon>environmental samples</taxon>
    </lineage>
</organism>
<dbReference type="InterPro" id="IPR005119">
    <property type="entry name" value="LysR_subst-bd"/>
</dbReference>
<dbReference type="PANTHER" id="PTHR30126:SF94">
    <property type="entry name" value="LYSR FAMILY TRANSCRIPTIONAL REGULATOR"/>
    <property type="match status" value="1"/>
</dbReference>
<sequence>MNRDTLHHNLTLRQLSVFVAVAKTGSTTSAAQYLAMSQSAVSSALSELENALSEQLFDRRGRKLFLNDFGRLLLPRVRTLFDHVNDIVSAGRDAAAMLRVSASTTISNYLLPPFLARYHKTQAETGIGSTVTLLVGNTHEVLDAVRNFDADVGLIEGSCTVDEFIVEHWIDDELLVVAGPDHPLARPGAATREALRQADWLVRESDSGTREVLDAQVAPVLGPLHIALELANSEAIRRTVMAGYGICCLSSHVVGPDVASGALVNIGGVLPRLLRPFSIVLHKDKLPTRGLAAFLAHLRAVHDNANARRLDNPPDVAI</sequence>
<dbReference type="GO" id="GO:0003700">
    <property type="term" value="F:DNA-binding transcription factor activity"/>
    <property type="evidence" value="ECO:0007669"/>
    <property type="project" value="InterPro"/>
</dbReference>
<dbReference type="Pfam" id="PF03466">
    <property type="entry name" value="LysR_substrate"/>
    <property type="match status" value="1"/>
</dbReference>
<evidence type="ECO:0000256" key="2">
    <source>
        <dbReference type="ARBA" id="ARBA00023015"/>
    </source>
</evidence>
<dbReference type="PANTHER" id="PTHR30126">
    <property type="entry name" value="HTH-TYPE TRANSCRIPTIONAL REGULATOR"/>
    <property type="match status" value="1"/>
</dbReference>
<keyword evidence="3" id="KW-0238">DNA-binding</keyword>
<dbReference type="Gene3D" id="1.10.10.10">
    <property type="entry name" value="Winged helix-like DNA-binding domain superfamily/Winged helix DNA-binding domain"/>
    <property type="match status" value="1"/>
</dbReference>
<keyword evidence="2" id="KW-0805">Transcription regulation</keyword>
<feature type="domain" description="HTH lysR-type" evidence="5">
    <location>
        <begin position="10"/>
        <end position="67"/>
    </location>
</feature>
<dbReference type="InterPro" id="IPR036390">
    <property type="entry name" value="WH_DNA-bd_sf"/>
</dbReference>
<evidence type="ECO:0000256" key="1">
    <source>
        <dbReference type="ARBA" id="ARBA00009437"/>
    </source>
</evidence>
<dbReference type="PROSITE" id="PS50931">
    <property type="entry name" value="HTH_LYSR"/>
    <property type="match status" value="1"/>
</dbReference>
<evidence type="ECO:0000313" key="6">
    <source>
        <dbReference type="EMBL" id="SBW09287.1"/>
    </source>
</evidence>
<dbReference type="SUPFAM" id="SSF53850">
    <property type="entry name" value="Periplasmic binding protein-like II"/>
    <property type="match status" value="1"/>
</dbReference>
<dbReference type="GO" id="GO:0000976">
    <property type="term" value="F:transcription cis-regulatory region binding"/>
    <property type="evidence" value="ECO:0007669"/>
    <property type="project" value="TreeGrafter"/>
</dbReference>
<name>A0A212KCA5_9DELT</name>
<evidence type="ECO:0000256" key="3">
    <source>
        <dbReference type="ARBA" id="ARBA00023125"/>
    </source>
</evidence>
<evidence type="ECO:0000256" key="4">
    <source>
        <dbReference type="ARBA" id="ARBA00023163"/>
    </source>
</evidence>
<dbReference type="PRINTS" id="PR00039">
    <property type="entry name" value="HTHLYSR"/>
</dbReference>
<dbReference type="Pfam" id="PF00126">
    <property type="entry name" value="HTH_1"/>
    <property type="match status" value="1"/>
</dbReference>
<comment type="similarity">
    <text evidence="1">Belongs to the LysR transcriptional regulatory family.</text>
</comment>
<dbReference type="Gene3D" id="3.40.190.290">
    <property type="match status" value="1"/>
</dbReference>
<dbReference type="CDD" id="cd08420">
    <property type="entry name" value="PBP2_CysL_like"/>
    <property type="match status" value="1"/>
</dbReference>
<keyword evidence="4" id="KW-0804">Transcription</keyword>